<dbReference type="Gene3D" id="3.40.50.150">
    <property type="entry name" value="Vaccinia Virus protein VP39"/>
    <property type="match status" value="1"/>
</dbReference>
<evidence type="ECO:0000259" key="5">
    <source>
        <dbReference type="Pfam" id="PF00891"/>
    </source>
</evidence>
<evidence type="ECO:0000256" key="1">
    <source>
        <dbReference type="ARBA" id="ARBA00022603"/>
    </source>
</evidence>
<dbReference type="EMBL" id="BQMJ01000028">
    <property type="protein sequence ID" value="GJQ11954.1"/>
    <property type="molecule type" value="Genomic_DNA"/>
</dbReference>
<keyword evidence="3" id="KW-0949">S-adenosyl-L-methionine</keyword>
<evidence type="ECO:0000256" key="3">
    <source>
        <dbReference type="ARBA" id="ARBA00022691"/>
    </source>
</evidence>
<dbReference type="PANTHER" id="PTHR43712">
    <property type="entry name" value="PUTATIVE (AFU_ORTHOLOGUE AFUA_4G14580)-RELATED"/>
    <property type="match status" value="1"/>
</dbReference>
<gene>
    <name evidence="7" type="ORF">GpartN1_g3745.t1</name>
</gene>
<dbReference type="InterPro" id="IPR029063">
    <property type="entry name" value="SAM-dependent_MTases_sf"/>
</dbReference>
<dbReference type="InterPro" id="IPR001077">
    <property type="entry name" value="COMT_C"/>
</dbReference>
<evidence type="ECO:0000256" key="2">
    <source>
        <dbReference type="ARBA" id="ARBA00022679"/>
    </source>
</evidence>
<dbReference type="InterPro" id="IPR036390">
    <property type="entry name" value="WH_DNA-bd_sf"/>
</dbReference>
<evidence type="ECO:0000256" key="4">
    <source>
        <dbReference type="PIRSR" id="PIRSR005739-1"/>
    </source>
</evidence>
<proteinExistence type="predicted"/>
<dbReference type="SUPFAM" id="SSF53335">
    <property type="entry name" value="S-adenosyl-L-methionine-dependent methyltransferases"/>
    <property type="match status" value="1"/>
</dbReference>
<dbReference type="PANTHER" id="PTHR43712:SF2">
    <property type="entry name" value="O-METHYLTRANSFERASE CICE"/>
    <property type="match status" value="1"/>
</dbReference>
<evidence type="ECO:0000313" key="7">
    <source>
        <dbReference type="EMBL" id="GJQ11954.1"/>
    </source>
</evidence>
<dbReference type="Pfam" id="PF08100">
    <property type="entry name" value="Dimerisation"/>
    <property type="match status" value="1"/>
</dbReference>
<name>A0A9C7PWR4_9RHOD</name>
<organism evidence="7 8">
    <name type="scientific">Galdieria partita</name>
    <dbReference type="NCBI Taxonomy" id="83374"/>
    <lineage>
        <taxon>Eukaryota</taxon>
        <taxon>Rhodophyta</taxon>
        <taxon>Bangiophyceae</taxon>
        <taxon>Galdieriales</taxon>
        <taxon>Galdieriaceae</taxon>
        <taxon>Galdieria</taxon>
    </lineage>
</organism>
<dbReference type="PIRSF" id="PIRSF005739">
    <property type="entry name" value="O-mtase"/>
    <property type="match status" value="1"/>
</dbReference>
<keyword evidence="1" id="KW-0489">Methyltransferase</keyword>
<dbReference type="AlphaFoldDB" id="A0A9C7PWR4"/>
<reference evidence="7" key="2">
    <citation type="submission" date="2022-01" db="EMBL/GenBank/DDBJ databases">
        <authorList>
            <person name="Hirooka S."/>
            <person name="Miyagishima S.Y."/>
        </authorList>
    </citation>
    <scope>NUCLEOTIDE SEQUENCE</scope>
    <source>
        <strain evidence="7">NBRC 102759</strain>
    </source>
</reference>
<reference evidence="7" key="1">
    <citation type="journal article" date="2022" name="Proc. Natl. Acad. Sci. U.S.A.">
        <title>Life cycle and functional genomics of the unicellular red alga Galdieria for elucidating algal and plant evolution and industrial use.</title>
        <authorList>
            <person name="Hirooka S."/>
            <person name="Itabashi T."/>
            <person name="Ichinose T.M."/>
            <person name="Onuma R."/>
            <person name="Fujiwara T."/>
            <person name="Yamashita S."/>
            <person name="Jong L.W."/>
            <person name="Tomita R."/>
            <person name="Iwane A.H."/>
            <person name="Miyagishima S.Y."/>
        </authorList>
    </citation>
    <scope>NUCLEOTIDE SEQUENCE</scope>
    <source>
        <strain evidence="7">NBRC 102759</strain>
    </source>
</reference>
<dbReference type="Proteomes" id="UP001061958">
    <property type="component" value="Unassembled WGS sequence"/>
</dbReference>
<dbReference type="InterPro" id="IPR016461">
    <property type="entry name" value="COMT-like"/>
</dbReference>
<dbReference type="Pfam" id="PF00891">
    <property type="entry name" value="Methyltransf_2"/>
    <property type="match status" value="1"/>
</dbReference>
<evidence type="ECO:0000259" key="6">
    <source>
        <dbReference type="Pfam" id="PF08100"/>
    </source>
</evidence>
<keyword evidence="8" id="KW-1185">Reference proteome</keyword>
<accession>A0A9C7PWR4</accession>
<keyword evidence="2" id="KW-0808">Transferase</keyword>
<protein>
    <submittedName>
        <fullName evidence="7">Uncharacterized protein</fullName>
    </submittedName>
</protein>
<sequence length="351" mass="39860">MEGYSEEYFEDFHKIFDICSGHWKTAILRAVVSLGFIDIIQAKTVETGGNVPSSEVASLCQTDKDFTYRLLRAASTLGVVKEHETPQYSFTVTRLGSLLLKEREDSARGLVLWEGSKELCRIWLELEKGVKTGKKVIKDVFGCEFFQFIIRSDPESIEILKRFEFGMASWSHFDTNAVLERFDFSKYQSICDVGAGPGILLKAILKKYPQIRGVISDLPQVVEQAVFIDESLQDRCSKEPCDFFQSVPRNHDLYIMKHVLHDWDDDNGVQILKIVNECCPLHAKLLLLEYVVPDSNVASSGKLFDLHMAIVNNGKERTEEEWKKLLVAGGWKYLGYENTKGIISIILASKD</sequence>
<dbReference type="GO" id="GO:0032259">
    <property type="term" value="P:methylation"/>
    <property type="evidence" value="ECO:0007669"/>
    <property type="project" value="UniProtKB-KW"/>
</dbReference>
<dbReference type="Gene3D" id="1.10.10.10">
    <property type="entry name" value="Winged helix-like DNA-binding domain superfamily/Winged helix DNA-binding domain"/>
    <property type="match status" value="1"/>
</dbReference>
<dbReference type="SUPFAM" id="SSF46785">
    <property type="entry name" value="Winged helix' DNA-binding domain"/>
    <property type="match status" value="1"/>
</dbReference>
<feature type="active site" description="Proton acceptor" evidence="4">
    <location>
        <position position="261"/>
    </location>
</feature>
<dbReference type="InterPro" id="IPR036388">
    <property type="entry name" value="WH-like_DNA-bd_sf"/>
</dbReference>
<feature type="domain" description="O-methyltransferase dimerisation" evidence="6">
    <location>
        <begin position="17"/>
        <end position="101"/>
    </location>
</feature>
<dbReference type="PROSITE" id="PS51683">
    <property type="entry name" value="SAM_OMT_II"/>
    <property type="match status" value="1"/>
</dbReference>
<comment type="caution">
    <text evidence="7">The sequence shown here is derived from an EMBL/GenBank/DDBJ whole genome shotgun (WGS) entry which is preliminary data.</text>
</comment>
<evidence type="ECO:0000313" key="8">
    <source>
        <dbReference type="Proteomes" id="UP001061958"/>
    </source>
</evidence>
<feature type="domain" description="O-methyltransferase C-terminal" evidence="5">
    <location>
        <begin position="123"/>
        <end position="331"/>
    </location>
</feature>
<dbReference type="OrthoDB" id="1606438at2759"/>
<dbReference type="GO" id="GO:0008171">
    <property type="term" value="F:O-methyltransferase activity"/>
    <property type="evidence" value="ECO:0007669"/>
    <property type="project" value="InterPro"/>
</dbReference>
<dbReference type="InterPro" id="IPR012967">
    <property type="entry name" value="COMT_dimerisation"/>
</dbReference>
<dbReference type="GO" id="GO:0046983">
    <property type="term" value="F:protein dimerization activity"/>
    <property type="evidence" value="ECO:0007669"/>
    <property type="project" value="InterPro"/>
</dbReference>